<keyword evidence="8" id="KW-0067">ATP-binding</keyword>
<keyword evidence="7" id="KW-0378">Hydrolase</keyword>
<dbReference type="InterPro" id="IPR008179">
    <property type="entry name" value="HisE"/>
</dbReference>
<evidence type="ECO:0000256" key="2">
    <source>
        <dbReference type="ARBA" id="ARBA00005204"/>
    </source>
</evidence>
<dbReference type="NCBIfam" id="TIGR03188">
    <property type="entry name" value="histidine_hisI"/>
    <property type="match status" value="1"/>
</dbReference>
<keyword evidence="11" id="KW-1185">Reference proteome</keyword>
<gene>
    <name evidence="10" type="primary">hisI</name>
    <name evidence="10" type="ORF">magneo_22</name>
</gene>
<dbReference type="Pfam" id="PF01503">
    <property type="entry name" value="PRA-PH"/>
    <property type="match status" value="1"/>
</dbReference>
<evidence type="ECO:0000256" key="1">
    <source>
        <dbReference type="ARBA" id="ARBA00001460"/>
    </source>
</evidence>
<dbReference type="SUPFAM" id="SSF101386">
    <property type="entry name" value="all-alpha NTP pyrophosphatases"/>
    <property type="match status" value="1"/>
</dbReference>
<evidence type="ECO:0000256" key="3">
    <source>
        <dbReference type="ARBA" id="ARBA00009392"/>
    </source>
</evidence>
<evidence type="ECO:0000256" key="6">
    <source>
        <dbReference type="ARBA" id="ARBA00022741"/>
    </source>
</evidence>
<comment type="similarity">
    <text evidence="3">Belongs to the PRA-PH family.</text>
</comment>
<comment type="caution">
    <text evidence="10">The sequence shown here is derived from an EMBL/GenBank/DDBJ whole genome shotgun (WGS) entry which is preliminary data.</text>
</comment>
<dbReference type="EC" id="3.6.1.31" evidence="4"/>
<evidence type="ECO:0000256" key="7">
    <source>
        <dbReference type="ARBA" id="ARBA00022801"/>
    </source>
</evidence>
<comment type="catalytic activity">
    <reaction evidence="1">
        <text>1-(5-phospho-beta-D-ribosyl)-ATP + H2O = 1-(5-phospho-beta-D-ribosyl)-5'-AMP + diphosphate + H(+)</text>
        <dbReference type="Rhea" id="RHEA:22828"/>
        <dbReference type="ChEBI" id="CHEBI:15377"/>
        <dbReference type="ChEBI" id="CHEBI:15378"/>
        <dbReference type="ChEBI" id="CHEBI:33019"/>
        <dbReference type="ChEBI" id="CHEBI:59457"/>
        <dbReference type="ChEBI" id="CHEBI:73183"/>
        <dbReference type="EC" id="3.6.1.31"/>
    </reaction>
</comment>
<keyword evidence="6" id="KW-0547">Nucleotide-binding</keyword>
<keyword evidence="9" id="KW-0368">Histidine biosynthesis</keyword>
<reference evidence="10" key="1">
    <citation type="submission" date="2017-09" db="EMBL/GenBank/DDBJ databases">
        <authorList>
            <person name="Campbell M.A."/>
            <person name="Lukasik P."/>
            <person name="Simon C."/>
            <person name="McCutcheon J.P."/>
        </authorList>
    </citation>
    <scope>NUCLEOTIDE SEQUENCE [LARGE SCALE GENOMIC DNA]</scope>
    <source>
        <strain evidence="10">MAGNEO</strain>
    </source>
</reference>
<evidence type="ECO:0000256" key="4">
    <source>
        <dbReference type="ARBA" id="ARBA00012414"/>
    </source>
</evidence>
<dbReference type="CDD" id="cd11534">
    <property type="entry name" value="NTP-PPase_HisIE_like"/>
    <property type="match status" value="1"/>
</dbReference>
<evidence type="ECO:0000256" key="9">
    <source>
        <dbReference type="ARBA" id="ARBA00023102"/>
    </source>
</evidence>
<dbReference type="InterPro" id="IPR021130">
    <property type="entry name" value="PRib-ATP_PPHydrolase-like"/>
</dbReference>
<evidence type="ECO:0000313" key="11">
    <source>
        <dbReference type="Proteomes" id="UP000228684"/>
    </source>
</evidence>
<evidence type="ECO:0000256" key="8">
    <source>
        <dbReference type="ARBA" id="ARBA00022840"/>
    </source>
</evidence>
<keyword evidence="5" id="KW-0028">Amino-acid biosynthesis</keyword>
<dbReference type="Proteomes" id="UP000228684">
    <property type="component" value="Unassembled WGS sequence"/>
</dbReference>
<comment type="pathway">
    <text evidence="2">Amino-acid biosynthesis; L-histidine biosynthesis; L-histidine from 5-phospho-alpha-D-ribose 1-diphosphate: step 2/9.</text>
</comment>
<dbReference type="EMBL" id="NXGM01000002">
    <property type="protein sequence ID" value="PIM95662.1"/>
    <property type="molecule type" value="Genomic_DNA"/>
</dbReference>
<accession>A0ABX4MJF5</accession>
<dbReference type="Gene3D" id="1.10.287.1080">
    <property type="entry name" value="MazG-like"/>
    <property type="match status" value="1"/>
</dbReference>
<evidence type="ECO:0000313" key="10">
    <source>
        <dbReference type="EMBL" id="PIM95662.1"/>
    </source>
</evidence>
<proteinExistence type="inferred from homology"/>
<organism evidence="10 11">
    <name type="scientific">Candidatus Hodgkinia cicadicola</name>
    <dbReference type="NCBI Taxonomy" id="573658"/>
    <lineage>
        <taxon>Bacteria</taxon>
        <taxon>Pseudomonadati</taxon>
        <taxon>Pseudomonadota</taxon>
        <taxon>Alphaproteobacteria</taxon>
        <taxon>Hyphomicrobiales</taxon>
        <taxon>Candidatus Hodgkinia</taxon>
    </lineage>
</organism>
<sequence>MTNMFGDRKKSWNCWSLCGLIDLVSIKTQIISDQNSWTTKMVVVGSRFILKKIGEEQTELFLAINYETNREVVMESVDLIFHVVLLARSIGLNLNNIIWLIDCVNTEAPTQHSMEQPNLLIRNKSNYGIDYPLSTNKIQGNKPYNVIFGRLNSSILNLFMIIIGLGTNGCQYHDMLNTLFLDILQNIITLIYSRGIKYSEIINEVINRTG</sequence>
<protein>
    <recommendedName>
        <fullName evidence="4">phosphoribosyl-ATP diphosphatase</fullName>
        <ecNumber evidence="4">3.6.1.31</ecNumber>
    </recommendedName>
</protein>
<name>A0ABX4MJF5_9HYPH</name>
<evidence type="ECO:0000256" key="5">
    <source>
        <dbReference type="ARBA" id="ARBA00022605"/>
    </source>
</evidence>